<dbReference type="InterPro" id="IPR001077">
    <property type="entry name" value="COMT_C"/>
</dbReference>
<dbReference type="GO" id="GO:0008171">
    <property type="term" value="F:O-methyltransferase activity"/>
    <property type="evidence" value="ECO:0007669"/>
    <property type="project" value="InterPro"/>
</dbReference>
<protein>
    <recommendedName>
        <fullName evidence="4">O-methyltransferase C-terminal domain-containing protein</fullName>
    </recommendedName>
</protein>
<dbReference type="Proteomes" id="UP000664169">
    <property type="component" value="Unassembled WGS sequence"/>
</dbReference>
<dbReference type="PANTHER" id="PTHR43712:SF4">
    <property type="entry name" value="O-METHYLTRANSFERASE DOMAIN-CONTAINING PROTEIN"/>
    <property type="match status" value="1"/>
</dbReference>
<evidence type="ECO:0000313" key="5">
    <source>
        <dbReference type="EMBL" id="CAF9922098.1"/>
    </source>
</evidence>
<dbReference type="PANTHER" id="PTHR43712">
    <property type="entry name" value="PUTATIVE (AFU_ORTHOLOGUE AFUA_4G14580)-RELATED"/>
    <property type="match status" value="1"/>
</dbReference>
<dbReference type="PROSITE" id="PS51683">
    <property type="entry name" value="SAM_OMT_II"/>
    <property type="match status" value="1"/>
</dbReference>
<evidence type="ECO:0000256" key="3">
    <source>
        <dbReference type="ARBA" id="ARBA00022691"/>
    </source>
</evidence>
<evidence type="ECO:0000256" key="2">
    <source>
        <dbReference type="ARBA" id="ARBA00022679"/>
    </source>
</evidence>
<evidence type="ECO:0000256" key="1">
    <source>
        <dbReference type="ARBA" id="ARBA00022603"/>
    </source>
</evidence>
<accession>A0A8H3FCW2</accession>
<feature type="domain" description="O-methyltransferase C-terminal" evidence="4">
    <location>
        <begin position="236"/>
        <end position="377"/>
    </location>
</feature>
<gene>
    <name evidence="5" type="ORF">GOMPHAMPRED_002491</name>
</gene>
<keyword evidence="3" id="KW-0949">S-adenosyl-L-methionine</keyword>
<sequence length="399" mass="44292">MEVSSTINALKEVITSFESPASANELSTLKRERLLAQLSSLVFKLERPVDAANRLWAQQMPAAMVKVAIESGLIGELAKRGEQGSGVGHSEDELAKAIGAEPSLIGRILRYLAAQGLVDEVDVGVFAANEKTVAFAGSGFQGCIEFFFDIITPVYQEIPAYFAARKYRSPASVVDTAFQAGLKTSEPAFVWMQQRPEVMGSFMRYMTVQHYGKADWLTLFPLEKELATWTNSQEKAVFVDVGGGMGHQCVVLKQRYPQLQGRVVLQDLPEVIPHAQLPPGIEKAAINFLENQPEKGAKFYYLRNILHDWPDKDVLTILKNIRDAMDKDSRILIDELVLAAKGSPLLPLQMDILMMLNVGAAERTLEQWQALFDQAGLKIENKYQYTEISADTLLVVAQK</sequence>
<keyword evidence="1" id="KW-0489">Methyltransferase</keyword>
<dbReference type="InterPro" id="IPR016461">
    <property type="entry name" value="COMT-like"/>
</dbReference>
<dbReference type="SUPFAM" id="SSF46785">
    <property type="entry name" value="Winged helix' DNA-binding domain"/>
    <property type="match status" value="1"/>
</dbReference>
<dbReference type="GO" id="GO:0032259">
    <property type="term" value="P:methylation"/>
    <property type="evidence" value="ECO:0007669"/>
    <property type="project" value="UniProtKB-KW"/>
</dbReference>
<evidence type="ECO:0000313" key="6">
    <source>
        <dbReference type="Proteomes" id="UP000664169"/>
    </source>
</evidence>
<comment type="caution">
    <text evidence="5">The sequence shown here is derived from an EMBL/GenBank/DDBJ whole genome shotgun (WGS) entry which is preliminary data.</text>
</comment>
<keyword evidence="2" id="KW-0808">Transferase</keyword>
<dbReference type="Gene3D" id="3.40.50.150">
    <property type="entry name" value="Vaccinia Virus protein VP39"/>
    <property type="match status" value="1"/>
</dbReference>
<dbReference type="OrthoDB" id="2410195at2759"/>
<dbReference type="InterPro" id="IPR029063">
    <property type="entry name" value="SAM-dependent_MTases_sf"/>
</dbReference>
<dbReference type="AlphaFoldDB" id="A0A8H3FCW2"/>
<dbReference type="Gene3D" id="1.10.10.10">
    <property type="entry name" value="Winged helix-like DNA-binding domain superfamily/Winged helix DNA-binding domain"/>
    <property type="match status" value="1"/>
</dbReference>
<reference evidence="5" key="1">
    <citation type="submission" date="2021-03" db="EMBL/GenBank/DDBJ databases">
        <authorList>
            <person name="Tagirdzhanova G."/>
        </authorList>
    </citation>
    <scope>NUCLEOTIDE SEQUENCE</scope>
</reference>
<dbReference type="InterPro" id="IPR036388">
    <property type="entry name" value="WH-like_DNA-bd_sf"/>
</dbReference>
<dbReference type="Pfam" id="PF00891">
    <property type="entry name" value="Methyltransf_2"/>
    <property type="match status" value="1"/>
</dbReference>
<organism evidence="5 6">
    <name type="scientific">Gomphillus americanus</name>
    <dbReference type="NCBI Taxonomy" id="1940652"/>
    <lineage>
        <taxon>Eukaryota</taxon>
        <taxon>Fungi</taxon>
        <taxon>Dikarya</taxon>
        <taxon>Ascomycota</taxon>
        <taxon>Pezizomycotina</taxon>
        <taxon>Lecanoromycetes</taxon>
        <taxon>OSLEUM clade</taxon>
        <taxon>Ostropomycetidae</taxon>
        <taxon>Ostropales</taxon>
        <taxon>Graphidaceae</taxon>
        <taxon>Gomphilloideae</taxon>
        <taxon>Gomphillus</taxon>
    </lineage>
</organism>
<evidence type="ECO:0000259" key="4">
    <source>
        <dbReference type="Pfam" id="PF00891"/>
    </source>
</evidence>
<dbReference type="InterPro" id="IPR036390">
    <property type="entry name" value="WH_DNA-bd_sf"/>
</dbReference>
<keyword evidence="6" id="KW-1185">Reference proteome</keyword>
<dbReference type="EMBL" id="CAJPDQ010000017">
    <property type="protein sequence ID" value="CAF9922098.1"/>
    <property type="molecule type" value="Genomic_DNA"/>
</dbReference>
<dbReference type="SUPFAM" id="SSF53335">
    <property type="entry name" value="S-adenosyl-L-methionine-dependent methyltransferases"/>
    <property type="match status" value="1"/>
</dbReference>
<name>A0A8H3FCW2_9LECA</name>
<proteinExistence type="predicted"/>